<dbReference type="EMBL" id="MCGE01000020">
    <property type="protein sequence ID" value="ORZ11956.1"/>
    <property type="molecule type" value="Genomic_DNA"/>
</dbReference>
<dbReference type="Proteomes" id="UP000193560">
    <property type="component" value="Unassembled WGS sequence"/>
</dbReference>
<feature type="signal peptide" evidence="2">
    <location>
        <begin position="1"/>
        <end position="43"/>
    </location>
</feature>
<dbReference type="AlphaFoldDB" id="A0A1X2I952"/>
<organism evidence="3 4">
    <name type="scientific">Absidia repens</name>
    <dbReference type="NCBI Taxonomy" id="90262"/>
    <lineage>
        <taxon>Eukaryota</taxon>
        <taxon>Fungi</taxon>
        <taxon>Fungi incertae sedis</taxon>
        <taxon>Mucoromycota</taxon>
        <taxon>Mucoromycotina</taxon>
        <taxon>Mucoromycetes</taxon>
        <taxon>Mucorales</taxon>
        <taxon>Cunninghamellaceae</taxon>
        <taxon>Absidia</taxon>
    </lineage>
</organism>
<keyword evidence="2" id="KW-0732">Signal</keyword>
<evidence type="ECO:0000313" key="3">
    <source>
        <dbReference type="EMBL" id="ORZ11956.1"/>
    </source>
</evidence>
<reference evidence="3 4" key="1">
    <citation type="submission" date="2016-07" db="EMBL/GenBank/DDBJ databases">
        <title>Pervasive Adenine N6-methylation of Active Genes in Fungi.</title>
        <authorList>
            <consortium name="DOE Joint Genome Institute"/>
            <person name="Mondo S.J."/>
            <person name="Dannebaum R.O."/>
            <person name="Kuo R.C."/>
            <person name="Labutti K."/>
            <person name="Haridas S."/>
            <person name="Kuo A."/>
            <person name="Salamov A."/>
            <person name="Ahrendt S.R."/>
            <person name="Lipzen A."/>
            <person name="Sullivan W."/>
            <person name="Andreopoulos W.B."/>
            <person name="Clum A."/>
            <person name="Lindquist E."/>
            <person name="Daum C."/>
            <person name="Ramamoorthy G.K."/>
            <person name="Gryganskyi A."/>
            <person name="Culley D."/>
            <person name="Magnuson J.K."/>
            <person name="James T.Y."/>
            <person name="O'Malley M.A."/>
            <person name="Stajich J.E."/>
            <person name="Spatafora J.W."/>
            <person name="Visel A."/>
            <person name="Grigoriev I.V."/>
        </authorList>
    </citation>
    <scope>NUCLEOTIDE SEQUENCE [LARGE SCALE GENOMIC DNA]</scope>
    <source>
        <strain evidence="3 4">NRRL 1336</strain>
    </source>
</reference>
<evidence type="ECO:0000313" key="4">
    <source>
        <dbReference type="Proteomes" id="UP000193560"/>
    </source>
</evidence>
<name>A0A1X2I952_9FUNG</name>
<comment type="caution">
    <text evidence="3">The sequence shown here is derived from an EMBL/GenBank/DDBJ whole genome shotgun (WGS) entry which is preliminary data.</text>
</comment>
<feature type="region of interest" description="Disordered" evidence="1">
    <location>
        <begin position="59"/>
        <end position="87"/>
    </location>
</feature>
<proteinExistence type="predicted"/>
<evidence type="ECO:0000256" key="2">
    <source>
        <dbReference type="SAM" id="SignalP"/>
    </source>
</evidence>
<protein>
    <submittedName>
        <fullName evidence="3">Uncharacterized protein</fullName>
    </submittedName>
</protein>
<feature type="chain" id="PRO_5013140683" evidence="2">
    <location>
        <begin position="44"/>
        <end position="87"/>
    </location>
</feature>
<evidence type="ECO:0000256" key="1">
    <source>
        <dbReference type="SAM" id="MobiDB-lite"/>
    </source>
</evidence>
<feature type="non-terminal residue" evidence="3">
    <location>
        <position position="87"/>
    </location>
</feature>
<gene>
    <name evidence="3" type="ORF">BCR42DRAFT_420952</name>
</gene>
<keyword evidence="4" id="KW-1185">Reference proteome</keyword>
<accession>A0A1X2I952</accession>
<sequence length="87" mass="9521">MLWDTDSVNQVHPAPYTHEPKKGASLLLLFLSTSLSLCPSILGEKDGLSLSSYGSKRPCYDQQALGNERPPPTNRGTTNAIPIPRDR</sequence>